<dbReference type="RefSeq" id="WP_133143837.1">
    <property type="nucleotide sequence ID" value="NZ_CAACYJ010000002.1"/>
</dbReference>
<gene>
    <name evidence="1" type="ORF">NCTC10754_00456</name>
</gene>
<protein>
    <submittedName>
        <fullName evidence="1">Uncharacterized protein</fullName>
    </submittedName>
</protein>
<name>A0A449IET7_PSEFR</name>
<organism evidence="1 2">
    <name type="scientific">Pseudomonas fragi</name>
    <dbReference type="NCBI Taxonomy" id="296"/>
    <lineage>
        <taxon>Bacteria</taxon>
        <taxon>Pseudomonadati</taxon>
        <taxon>Pseudomonadota</taxon>
        <taxon>Gammaproteobacteria</taxon>
        <taxon>Pseudomonadales</taxon>
        <taxon>Pseudomonadaceae</taxon>
        <taxon>Pseudomonas</taxon>
    </lineage>
</organism>
<reference evidence="1 2" key="1">
    <citation type="submission" date="2019-02" db="EMBL/GenBank/DDBJ databases">
        <authorList>
            <consortium name="Pathogen Informatics"/>
        </authorList>
    </citation>
    <scope>NUCLEOTIDE SEQUENCE [LARGE SCALE GENOMIC DNA]</scope>
    <source>
        <strain evidence="1 2">3012STDY7103891</strain>
    </source>
</reference>
<evidence type="ECO:0000313" key="1">
    <source>
        <dbReference type="EMBL" id="VFB17935.1"/>
    </source>
</evidence>
<sequence>MKLSRMKVVSELCRLANKPEATPRARLICIRRICRIYAGDLAWIEESRTNYRRASTIAKQGLPFTARKVEMLDLAADLNLKVEEQAMLEALANYAWDTMVGEHGTIEAFGFDALCDVLNVNPTRRAEYQSAASLAELVLAGAEDCADSYRALPTPAGLGPLHLACMCLNQQCLTMRPNLTVC</sequence>
<dbReference type="Proteomes" id="UP000330809">
    <property type="component" value="Unassembled WGS sequence"/>
</dbReference>
<proteinExistence type="predicted"/>
<evidence type="ECO:0000313" key="2">
    <source>
        <dbReference type="Proteomes" id="UP000330809"/>
    </source>
</evidence>
<dbReference type="AlphaFoldDB" id="A0A449IET7"/>
<accession>A0A449IET7</accession>
<dbReference type="EMBL" id="CAACYJ010000002">
    <property type="protein sequence ID" value="VFB17935.1"/>
    <property type="molecule type" value="Genomic_DNA"/>
</dbReference>